<protein>
    <submittedName>
        <fullName evidence="2">Uncharacterized protein</fullName>
    </submittedName>
</protein>
<keyword evidence="3" id="KW-1185">Reference proteome</keyword>
<dbReference type="AlphaFoldDB" id="A0A8J6LIB6"/>
<dbReference type="EMBL" id="JABDTM020013204">
    <property type="protein sequence ID" value="KAH0819953.1"/>
    <property type="molecule type" value="Genomic_DNA"/>
</dbReference>
<sequence length="102" mass="11861">MMSLQVTDCNKQVWKRKDGLEEDVKTLKNQVDIEKGKLKVCKSQLGLKEEELNESKKVNELEENLLQKQTELQEIIVKLKEGSDQSNNTRKQILDQKITEFA</sequence>
<gene>
    <name evidence="2" type="ORF">GEV33_002838</name>
</gene>
<evidence type="ECO:0000313" key="2">
    <source>
        <dbReference type="EMBL" id="KAH0819953.1"/>
    </source>
</evidence>
<evidence type="ECO:0000256" key="1">
    <source>
        <dbReference type="SAM" id="Coils"/>
    </source>
</evidence>
<dbReference type="Proteomes" id="UP000719412">
    <property type="component" value="Unassembled WGS sequence"/>
</dbReference>
<organism evidence="2 3">
    <name type="scientific">Tenebrio molitor</name>
    <name type="common">Yellow mealworm beetle</name>
    <dbReference type="NCBI Taxonomy" id="7067"/>
    <lineage>
        <taxon>Eukaryota</taxon>
        <taxon>Metazoa</taxon>
        <taxon>Ecdysozoa</taxon>
        <taxon>Arthropoda</taxon>
        <taxon>Hexapoda</taxon>
        <taxon>Insecta</taxon>
        <taxon>Pterygota</taxon>
        <taxon>Neoptera</taxon>
        <taxon>Endopterygota</taxon>
        <taxon>Coleoptera</taxon>
        <taxon>Polyphaga</taxon>
        <taxon>Cucujiformia</taxon>
        <taxon>Tenebrionidae</taxon>
        <taxon>Tenebrio</taxon>
    </lineage>
</organism>
<reference evidence="2" key="1">
    <citation type="journal article" date="2020" name="J Insects Food Feed">
        <title>The yellow mealworm (Tenebrio molitor) genome: a resource for the emerging insects as food and feed industry.</title>
        <authorList>
            <person name="Eriksson T."/>
            <person name="Andere A."/>
            <person name="Kelstrup H."/>
            <person name="Emery V."/>
            <person name="Picard C."/>
        </authorList>
    </citation>
    <scope>NUCLEOTIDE SEQUENCE</scope>
    <source>
        <strain evidence="2">Stoneville</strain>
        <tissue evidence="2">Whole head</tissue>
    </source>
</reference>
<accession>A0A8J6LIB6</accession>
<feature type="coiled-coil region" evidence="1">
    <location>
        <begin position="17"/>
        <end position="78"/>
    </location>
</feature>
<evidence type="ECO:0000313" key="3">
    <source>
        <dbReference type="Proteomes" id="UP000719412"/>
    </source>
</evidence>
<keyword evidence="1" id="KW-0175">Coiled coil</keyword>
<proteinExistence type="predicted"/>
<comment type="caution">
    <text evidence="2">The sequence shown here is derived from an EMBL/GenBank/DDBJ whole genome shotgun (WGS) entry which is preliminary data.</text>
</comment>
<name>A0A8J6LIB6_TENMO</name>
<reference evidence="2" key="2">
    <citation type="submission" date="2021-08" db="EMBL/GenBank/DDBJ databases">
        <authorList>
            <person name="Eriksson T."/>
        </authorList>
    </citation>
    <scope>NUCLEOTIDE SEQUENCE</scope>
    <source>
        <strain evidence="2">Stoneville</strain>
        <tissue evidence="2">Whole head</tissue>
    </source>
</reference>